<gene>
    <name evidence="2" type="ORF">UC8_20900</name>
</gene>
<feature type="transmembrane region" description="Helical" evidence="1">
    <location>
        <begin position="148"/>
        <end position="171"/>
    </location>
</feature>
<evidence type="ECO:0000313" key="3">
    <source>
        <dbReference type="Proteomes" id="UP000325286"/>
    </source>
</evidence>
<dbReference type="KEGG" id="rul:UC8_20900"/>
<keyword evidence="3" id="KW-1185">Reference proteome</keyword>
<dbReference type="RefSeq" id="WP_068131159.1">
    <property type="nucleotide sequence ID" value="NZ_CP042914.1"/>
</dbReference>
<organism evidence="2 3">
    <name type="scientific">Roseimaritima ulvae</name>
    <dbReference type="NCBI Taxonomy" id="980254"/>
    <lineage>
        <taxon>Bacteria</taxon>
        <taxon>Pseudomonadati</taxon>
        <taxon>Planctomycetota</taxon>
        <taxon>Planctomycetia</taxon>
        <taxon>Pirellulales</taxon>
        <taxon>Pirellulaceae</taxon>
        <taxon>Roseimaritima</taxon>
    </lineage>
</organism>
<dbReference type="EMBL" id="CP042914">
    <property type="protein sequence ID" value="QEG40086.1"/>
    <property type="molecule type" value="Genomic_DNA"/>
</dbReference>
<feature type="transmembrane region" description="Helical" evidence="1">
    <location>
        <begin position="12"/>
        <end position="31"/>
    </location>
</feature>
<dbReference type="Proteomes" id="UP000325286">
    <property type="component" value="Chromosome"/>
</dbReference>
<feature type="transmembrane region" description="Helical" evidence="1">
    <location>
        <begin position="223"/>
        <end position="242"/>
    </location>
</feature>
<feature type="transmembrane region" description="Helical" evidence="1">
    <location>
        <begin position="262"/>
        <end position="285"/>
    </location>
</feature>
<sequence length="324" mass="35837">MSKLELWRRTIFTMVLLLSSAITIACIQTIYQQRPSLRPLGYVLWGFDSLGLILAFWLAGRIRSCRSGASWTRLTVYFLAFGYGGMLFDATQDWWTDAESTFQLPGLAYEHYGRPLISILPVLYTVLLFLPLFRVFHCTLDEHGSPSATLPISIFDLLSWTVLAAIVFVWIRFLNSEFAPRTSYSHSTLSQNFKEQTIYLLLSLIPAAVLLVQLVAWRRHWALAVGVLIAGWVFDSLATGLATHTIRTMTGTSLGVLSGDSFDRWCFICGRSLLGFSFGGLALLFGITIGRSQQKTTAGPSDAHGAAVVGGFDVEGVLPPPDDP</sequence>
<proteinExistence type="predicted"/>
<feature type="transmembrane region" description="Helical" evidence="1">
    <location>
        <begin position="115"/>
        <end position="136"/>
    </location>
</feature>
<name>A0A5B9QSR3_9BACT</name>
<keyword evidence="1" id="KW-0812">Transmembrane</keyword>
<feature type="transmembrane region" description="Helical" evidence="1">
    <location>
        <begin position="43"/>
        <end position="62"/>
    </location>
</feature>
<keyword evidence="1" id="KW-1133">Transmembrane helix</keyword>
<keyword evidence="1" id="KW-0472">Membrane</keyword>
<evidence type="ECO:0000256" key="1">
    <source>
        <dbReference type="SAM" id="Phobius"/>
    </source>
</evidence>
<feature type="transmembrane region" description="Helical" evidence="1">
    <location>
        <begin position="74"/>
        <end position="95"/>
    </location>
</feature>
<evidence type="ECO:0000313" key="2">
    <source>
        <dbReference type="EMBL" id="QEG40086.1"/>
    </source>
</evidence>
<dbReference type="PROSITE" id="PS51257">
    <property type="entry name" value="PROKAR_LIPOPROTEIN"/>
    <property type="match status" value="1"/>
</dbReference>
<reference evidence="2 3" key="1">
    <citation type="submission" date="2019-08" db="EMBL/GenBank/DDBJ databases">
        <title>Deep-cultivation of Planctomycetes and their phenomic and genomic characterization uncovers novel biology.</title>
        <authorList>
            <person name="Wiegand S."/>
            <person name="Jogler M."/>
            <person name="Boedeker C."/>
            <person name="Pinto D."/>
            <person name="Vollmers J."/>
            <person name="Rivas-Marin E."/>
            <person name="Kohn T."/>
            <person name="Peeters S.H."/>
            <person name="Heuer A."/>
            <person name="Rast P."/>
            <person name="Oberbeckmann S."/>
            <person name="Bunk B."/>
            <person name="Jeske O."/>
            <person name="Meyerdierks A."/>
            <person name="Storesund J.E."/>
            <person name="Kallscheuer N."/>
            <person name="Luecker S."/>
            <person name="Lage O.M."/>
            <person name="Pohl T."/>
            <person name="Merkel B.J."/>
            <person name="Hornburger P."/>
            <person name="Mueller R.-W."/>
            <person name="Bruemmer F."/>
            <person name="Labrenz M."/>
            <person name="Spormann A.M."/>
            <person name="Op den Camp H."/>
            <person name="Overmann J."/>
            <person name="Amann R."/>
            <person name="Jetten M.S.M."/>
            <person name="Mascher T."/>
            <person name="Medema M.H."/>
            <person name="Devos D.P."/>
            <person name="Kaster A.-K."/>
            <person name="Ovreas L."/>
            <person name="Rohde M."/>
            <person name="Galperin M.Y."/>
            <person name="Jogler C."/>
        </authorList>
    </citation>
    <scope>NUCLEOTIDE SEQUENCE [LARGE SCALE GENOMIC DNA]</scope>
    <source>
        <strain evidence="2 3">UC8</strain>
    </source>
</reference>
<feature type="transmembrane region" description="Helical" evidence="1">
    <location>
        <begin position="197"/>
        <end position="216"/>
    </location>
</feature>
<accession>A0A5B9QSR3</accession>
<dbReference type="AlphaFoldDB" id="A0A5B9QSR3"/>
<protein>
    <submittedName>
        <fullName evidence="2">Uncharacterized protein</fullName>
    </submittedName>
</protein>